<organism evidence="2 3">
    <name type="scientific">Daphnia pulex</name>
    <name type="common">Water flea</name>
    <dbReference type="NCBI Taxonomy" id="6669"/>
    <lineage>
        <taxon>Eukaryota</taxon>
        <taxon>Metazoa</taxon>
        <taxon>Ecdysozoa</taxon>
        <taxon>Arthropoda</taxon>
        <taxon>Crustacea</taxon>
        <taxon>Branchiopoda</taxon>
        <taxon>Diplostraca</taxon>
        <taxon>Cladocera</taxon>
        <taxon>Anomopoda</taxon>
        <taxon>Daphniidae</taxon>
        <taxon>Daphnia</taxon>
    </lineage>
</organism>
<dbReference type="InParanoid" id="E9G5Y3"/>
<name>E9G5Y3_DAPPU</name>
<dbReference type="AlphaFoldDB" id="E9G5Y3"/>
<evidence type="ECO:0000256" key="1">
    <source>
        <dbReference type="SAM" id="MobiDB-lite"/>
    </source>
</evidence>
<reference evidence="2 3" key="1">
    <citation type="journal article" date="2011" name="Science">
        <title>The ecoresponsive genome of Daphnia pulex.</title>
        <authorList>
            <person name="Colbourne J.K."/>
            <person name="Pfrender M.E."/>
            <person name="Gilbert D."/>
            <person name="Thomas W.K."/>
            <person name="Tucker A."/>
            <person name="Oakley T.H."/>
            <person name="Tokishita S."/>
            <person name="Aerts A."/>
            <person name="Arnold G.J."/>
            <person name="Basu M.K."/>
            <person name="Bauer D.J."/>
            <person name="Caceres C.E."/>
            <person name="Carmel L."/>
            <person name="Casola C."/>
            <person name="Choi J.H."/>
            <person name="Detter J.C."/>
            <person name="Dong Q."/>
            <person name="Dusheyko S."/>
            <person name="Eads B.D."/>
            <person name="Frohlich T."/>
            <person name="Geiler-Samerotte K.A."/>
            <person name="Gerlach D."/>
            <person name="Hatcher P."/>
            <person name="Jogdeo S."/>
            <person name="Krijgsveld J."/>
            <person name="Kriventseva E.V."/>
            <person name="Kultz D."/>
            <person name="Laforsch C."/>
            <person name="Lindquist E."/>
            <person name="Lopez J."/>
            <person name="Manak J.R."/>
            <person name="Muller J."/>
            <person name="Pangilinan J."/>
            <person name="Patwardhan R.P."/>
            <person name="Pitluck S."/>
            <person name="Pritham E.J."/>
            <person name="Rechtsteiner A."/>
            <person name="Rho M."/>
            <person name="Rogozin I.B."/>
            <person name="Sakarya O."/>
            <person name="Salamov A."/>
            <person name="Schaack S."/>
            <person name="Shapiro H."/>
            <person name="Shiga Y."/>
            <person name="Skalitzky C."/>
            <person name="Smith Z."/>
            <person name="Souvorov A."/>
            <person name="Sung W."/>
            <person name="Tang Z."/>
            <person name="Tsuchiya D."/>
            <person name="Tu H."/>
            <person name="Vos H."/>
            <person name="Wang M."/>
            <person name="Wolf Y.I."/>
            <person name="Yamagata H."/>
            <person name="Yamada T."/>
            <person name="Ye Y."/>
            <person name="Shaw J.R."/>
            <person name="Andrews J."/>
            <person name="Crease T.J."/>
            <person name="Tang H."/>
            <person name="Lucas S.M."/>
            <person name="Robertson H.M."/>
            <person name="Bork P."/>
            <person name="Koonin E.V."/>
            <person name="Zdobnov E.M."/>
            <person name="Grigoriev I.V."/>
            <person name="Lynch M."/>
            <person name="Boore J.L."/>
        </authorList>
    </citation>
    <scope>NUCLEOTIDE SEQUENCE [LARGE SCALE GENOMIC DNA]</scope>
</reference>
<feature type="compositionally biased region" description="Basic and acidic residues" evidence="1">
    <location>
        <begin position="25"/>
        <end position="38"/>
    </location>
</feature>
<dbReference type="KEGG" id="dpx:DAPPUDRAFT_238257"/>
<keyword evidence="3" id="KW-1185">Reference proteome</keyword>
<evidence type="ECO:0000313" key="2">
    <source>
        <dbReference type="EMBL" id="EFX85090.1"/>
    </source>
</evidence>
<dbReference type="EMBL" id="GL732533">
    <property type="protein sequence ID" value="EFX85090.1"/>
    <property type="molecule type" value="Genomic_DNA"/>
</dbReference>
<feature type="region of interest" description="Disordered" evidence="1">
    <location>
        <begin position="25"/>
        <end position="50"/>
    </location>
</feature>
<dbReference type="Proteomes" id="UP000000305">
    <property type="component" value="Unassembled WGS sequence"/>
</dbReference>
<evidence type="ECO:0000313" key="3">
    <source>
        <dbReference type="Proteomes" id="UP000000305"/>
    </source>
</evidence>
<gene>
    <name evidence="2" type="ORF">DAPPUDRAFT_238257</name>
</gene>
<sequence>MFLQQFTYFKIQIFKMPKRTAVDKLGKKGKTDTNEVKQKQSKPTADGILL</sequence>
<accession>E9G5Y3</accession>
<protein>
    <submittedName>
        <fullName evidence="2">Uncharacterized protein</fullName>
    </submittedName>
</protein>
<proteinExistence type="predicted"/>
<dbReference type="HOGENOM" id="CLU_3126441_0_0_1"/>